<dbReference type="VEuPathDB" id="FungiDB:PAAG_04097"/>
<dbReference type="RefSeq" id="XP_015699393.1">
    <property type="nucleotide sequence ID" value="XM_015845167.1"/>
</dbReference>
<dbReference type="AlphaFoldDB" id="C1H003"/>
<dbReference type="EMBL" id="KN294001">
    <property type="protein sequence ID" value="EEH33044.2"/>
    <property type="molecule type" value="Genomic_DNA"/>
</dbReference>
<dbReference type="KEGG" id="pbl:PAAG_04097"/>
<dbReference type="Proteomes" id="UP000002059">
    <property type="component" value="Partially assembled WGS sequence"/>
</dbReference>
<evidence type="ECO:0000313" key="2">
    <source>
        <dbReference type="Proteomes" id="UP000002059"/>
    </source>
</evidence>
<accession>C1H003</accession>
<name>C1H003_PARBA</name>
<proteinExistence type="predicted"/>
<gene>
    <name evidence="1" type="ORF">PAAG_04097</name>
</gene>
<keyword evidence="2" id="KW-1185">Reference proteome</keyword>
<dbReference type="HOGENOM" id="CLU_2671705_0_0_1"/>
<sequence length="75" mass="8643">MAAGLQTATILGKIYLPTEYADLERVIVRRRLEQETLHKGRWTRKCNNISENHYTGYRIRGNSSSLGGFQPRYDA</sequence>
<protein>
    <submittedName>
        <fullName evidence="1">Uncharacterized protein</fullName>
    </submittedName>
</protein>
<dbReference type="GeneID" id="9097137"/>
<reference evidence="1 2" key="1">
    <citation type="journal article" date="2011" name="PLoS Genet.">
        <title>Comparative genomic analysis of human fungal pathogens causing paracoccidioidomycosis.</title>
        <authorList>
            <person name="Desjardins C.A."/>
            <person name="Champion M.D."/>
            <person name="Holder J.W."/>
            <person name="Muszewska A."/>
            <person name="Goldberg J."/>
            <person name="Bailao A.M."/>
            <person name="Brigido M.M."/>
            <person name="Ferreira M.E."/>
            <person name="Garcia A.M."/>
            <person name="Grynberg M."/>
            <person name="Gujja S."/>
            <person name="Heiman D.I."/>
            <person name="Henn M.R."/>
            <person name="Kodira C.D."/>
            <person name="Leon-Narvaez H."/>
            <person name="Longo L.V."/>
            <person name="Ma L.J."/>
            <person name="Malavazi I."/>
            <person name="Matsuo A.L."/>
            <person name="Morais F.V."/>
            <person name="Pereira M."/>
            <person name="Rodriguez-Brito S."/>
            <person name="Sakthikumar S."/>
            <person name="Salem-Izacc S.M."/>
            <person name="Sykes S.M."/>
            <person name="Teixeira M.M."/>
            <person name="Vallejo M.C."/>
            <person name="Walter M.E."/>
            <person name="Yandava C."/>
            <person name="Young S."/>
            <person name="Zeng Q."/>
            <person name="Zucker J."/>
            <person name="Felipe M.S."/>
            <person name="Goldman G.H."/>
            <person name="Haas B.J."/>
            <person name="McEwen J.G."/>
            <person name="Nino-Vega G."/>
            <person name="Puccia R."/>
            <person name="San-Blas G."/>
            <person name="Soares C.M."/>
            <person name="Birren B.W."/>
            <person name="Cuomo C.A."/>
        </authorList>
    </citation>
    <scope>NUCLEOTIDE SEQUENCE [LARGE SCALE GENOMIC DNA]</scope>
    <source>
        <strain evidence="2">ATCC MYA-826 / Pb01</strain>
    </source>
</reference>
<organism evidence="1 2">
    <name type="scientific">Paracoccidioides lutzii (strain ATCC MYA-826 / Pb01)</name>
    <name type="common">Paracoccidioides brasiliensis</name>
    <dbReference type="NCBI Taxonomy" id="502779"/>
    <lineage>
        <taxon>Eukaryota</taxon>
        <taxon>Fungi</taxon>
        <taxon>Dikarya</taxon>
        <taxon>Ascomycota</taxon>
        <taxon>Pezizomycotina</taxon>
        <taxon>Eurotiomycetes</taxon>
        <taxon>Eurotiomycetidae</taxon>
        <taxon>Onygenales</taxon>
        <taxon>Ajellomycetaceae</taxon>
        <taxon>Paracoccidioides</taxon>
    </lineage>
</organism>
<evidence type="ECO:0000313" key="1">
    <source>
        <dbReference type="EMBL" id="EEH33044.2"/>
    </source>
</evidence>